<gene>
    <name evidence="3" type="ORF">MUK42_29338</name>
</gene>
<dbReference type="InterPro" id="IPR003889">
    <property type="entry name" value="FYrich_C"/>
</dbReference>
<evidence type="ECO:0000313" key="4">
    <source>
        <dbReference type="Proteomes" id="UP001055439"/>
    </source>
</evidence>
<dbReference type="InterPro" id="IPR003888">
    <property type="entry name" value="FYrich_N"/>
</dbReference>
<dbReference type="Pfam" id="PF05965">
    <property type="entry name" value="FYRC"/>
    <property type="match status" value="1"/>
</dbReference>
<organism evidence="3 4">
    <name type="scientific">Musa troglodytarum</name>
    <name type="common">fe'i banana</name>
    <dbReference type="NCBI Taxonomy" id="320322"/>
    <lineage>
        <taxon>Eukaryota</taxon>
        <taxon>Viridiplantae</taxon>
        <taxon>Streptophyta</taxon>
        <taxon>Embryophyta</taxon>
        <taxon>Tracheophyta</taxon>
        <taxon>Spermatophyta</taxon>
        <taxon>Magnoliopsida</taxon>
        <taxon>Liliopsida</taxon>
        <taxon>Zingiberales</taxon>
        <taxon>Musaceae</taxon>
        <taxon>Musa</taxon>
    </lineage>
</organism>
<protein>
    <submittedName>
        <fullName evidence="3">Uncharacterized protein</fullName>
    </submittedName>
</protein>
<accession>A0A9E7JY85</accession>
<evidence type="ECO:0000256" key="2">
    <source>
        <dbReference type="ARBA" id="ARBA00023242"/>
    </source>
</evidence>
<dbReference type="InterPro" id="IPR036322">
    <property type="entry name" value="WD40_repeat_dom_sf"/>
</dbReference>
<dbReference type="InterPro" id="IPR040092">
    <property type="entry name" value="TBRG1"/>
</dbReference>
<dbReference type="Gene3D" id="3.30.160.360">
    <property type="match status" value="1"/>
</dbReference>
<keyword evidence="2" id="KW-0539">Nucleus</keyword>
<comment type="subcellular location">
    <subcellularLocation>
        <location evidence="1">Nucleus</location>
    </subcellularLocation>
</comment>
<dbReference type="SUPFAM" id="SSF50978">
    <property type="entry name" value="WD40 repeat-like"/>
    <property type="match status" value="1"/>
</dbReference>
<dbReference type="PROSITE" id="PS51542">
    <property type="entry name" value="FYRN"/>
    <property type="match status" value="1"/>
</dbReference>
<dbReference type="GO" id="GO:0051726">
    <property type="term" value="P:regulation of cell cycle"/>
    <property type="evidence" value="ECO:0007669"/>
    <property type="project" value="TreeGrafter"/>
</dbReference>
<dbReference type="Proteomes" id="UP001055439">
    <property type="component" value="Chromosome 4"/>
</dbReference>
<dbReference type="PROSITE" id="PS51543">
    <property type="entry name" value="FYRC"/>
    <property type="match status" value="1"/>
</dbReference>
<dbReference type="OrthoDB" id="1928087at2759"/>
<dbReference type="PANTHER" id="PTHR22715">
    <property type="entry name" value="TRANSFORMING GROWTH FACTOR BETA REGULATED GENE 1"/>
    <property type="match status" value="1"/>
</dbReference>
<evidence type="ECO:0000313" key="3">
    <source>
        <dbReference type="EMBL" id="URD96691.1"/>
    </source>
</evidence>
<keyword evidence="4" id="KW-1185">Reference proteome</keyword>
<reference evidence="3" key="1">
    <citation type="submission" date="2022-05" db="EMBL/GenBank/DDBJ databases">
        <title>The Musa troglodytarum L. genome provides insights into the mechanism of non-climacteric behaviour and enrichment of carotenoids.</title>
        <authorList>
            <person name="Wang J."/>
        </authorList>
    </citation>
    <scope>NUCLEOTIDE SEQUENCE</scope>
    <source>
        <tissue evidence="3">Leaf</tissue>
    </source>
</reference>
<proteinExistence type="predicted"/>
<dbReference type="PANTHER" id="PTHR22715:SF1">
    <property type="entry name" value="DNA BINDING PROTEIN"/>
    <property type="match status" value="1"/>
</dbReference>
<sequence length="1368" mass="152218">MEDGNPRGGDRDDLEITSIGALYCGPWDKKYWSASRGKDRYPYPVGYHAVRTHGGNMYRMEIHEGVKGPLFVVTSTDGDSSTGQTPDIAWENFQKKNGPRVKNRNGKRFSSKIYGVELFGFRNPFVQRLLRELLANVYGVTEPDYLSPPVANEALRLDDKMHIQDSLDCSDMLVYSRKHRTARKRCTMNKNCSRINSNAVRAKRIRCQYAPSDSGAGNPEQLNEICSHAEIRIRKFVKENNMPSSRLQTSQLQVSQNHLSYSTNCNTFALSNETCCQASTDCRSDSKNKNGDGGDLEILLGQASAVGGSHFFHARDELLQEMEDPDNSIEKHVIFVKETKFTSRDPHLTCVDNICDADNNVLDISSNGRLRQLELPSEKVVSSSDDATLKQLIKDSLPEAVSSSGSSNPSLNLADQELAKSMMTFLLPRAVPLLEKTCVKGKTRCRSQEVKDDQDKVRSEHLNSNMLQGEFEDGMLLSDTKENFPERLSDPISVSGVNCQYQMKKMEQFDRSIYLDDAKLMIPDSFENDCTVHIKKHSTMAYGIDCTASDITREKMITAKPVIAEAEKVQDSSDSDKVVMMPMEPEKGEYLLTDSLEHCLEEALNDDLFVRKENVSDASCSLGACVDHELQYLNPAFNKHNDFRNLNTGNGENVLEEMVIPEKVPHCSTFGKDKIECLEQCPAVNSNSNLGERGTSMVVIKESSHINEIPNKELQSTSSDKLVESEIHNITDHKDYKLGDQISAVHTFPLGNSESAVNLKGDSASFFHMPNITLSTEGQQPSSFNIGKLLNPSHFSGKCNVLSESIICRNYMDDDATEIYLTPRTSEMAESIKTRISSQSNSRMVSQAHDLDTYANANVKNSKVGDPSTLCAEKTADFMNKLQSSTHLWLPPYQECVKDVHNESRDVLEDLTFSVKNPTMRVTVDEKSNNFFDKQHKLNGQLDGCSFESNKELGGPFELAGCYMHPEPVLSIFLSSKENTLQISVTCGLQESNERYLFIYTISLKDQGGNCPSFIGYTPLLLPLLTGPPIKRTAFDTSGLQFMPDSQSLVFLSSVKVPLCSERNINCSCPTCKSDCHEENAILVGQVKFGYVLPLAKLMTTERVSCILVCEPNYLIAAEASGTLHVWLMNCKWSGAFEEFVLPSFDHLTPAIELKMVSKSDSIIVGHNGTGGFGLWDISRRALLAMFSSPGNLIFQMLPIGIFGFKDETIFSAAQDMECMQGILKSNDWVTEDAANPLPLRQDIAVWILVSAASDLEDQVAYQLKKPNRHPDRLWRLALLLKNMVIMGSVLDSRASSALASADYGIIGTYDGLVYKWELSTGKKLANLISLKSMGSILCTSMESKSGVLAVADDKCRLLIFKQPQGWM</sequence>
<name>A0A9E7JY85_9LILI</name>
<dbReference type="EMBL" id="CP097506">
    <property type="protein sequence ID" value="URD96691.1"/>
    <property type="molecule type" value="Genomic_DNA"/>
</dbReference>
<dbReference type="GO" id="GO:0140993">
    <property type="term" value="F:histone modifying activity"/>
    <property type="evidence" value="ECO:0007669"/>
    <property type="project" value="UniProtKB-ARBA"/>
</dbReference>
<dbReference type="GO" id="GO:0005634">
    <property type="term" value="C:nucleus"/>
    <property type="evidence" value="ECO:0007669"/>
    <property type="project" value="UniProtKB-SubCell"/>
</dbReference>
<evidence type="ECO:0000256" key="1">
    <source>
        <dbReference type="ARBA" id="ARBA00004123"/>
    </source>
</evidence>